<proteinExistence type="predicted"/>
<evidence type="ECO:0000313" key="7">
    <source>
        <dbReference type="Proteomes" id="UP001501690"/>
    </source>
</evidence>
<dbReference type="Pfam" id="PF00440">
    <property type="entry name" value="TetR_N"/>
    <property type="match status" value="1"/>
</dbReference>
<accession>A0ABP4UDQ2</accession>
<protein>
    <recommendedName>
        <fullName evidence="5">HTH tetR-type domain-containing protein</fullName>
    </recommendedName>
</protein>
<organism evidence="6 7">
    <name type="scientific">Microbacterium sediminicola</name>
    <dbReference type="NCBI Taxonomy" id="415210"/>
    <lineage>
        <taxon>Bacteria</taxon>
        <taxon>Bacillati</taxon>
        <taxon>Actinomycetota</taxon>
        <taxon>Actinomycetes</taxon>
        <taxon>Micrococcales</taxon>
        <taxon>Microbacteriaceae</taxon>
        <taxon>Microbacterium</taxon>
    </lineage>
</organism>
<sequence>MTTSTDRPLRRDAAHNRDELVNCAQREFARDPRTSLDGIARAAGLTRRAVYGHFPDRHALVSAVIDRGAEHYNEIAQTLTAADPLDALQELTRRLWDEASVVQASTAIALDEAYLPHTARALAPLRARLAQIVAAGQATGSLRRDVDAHTLVRLIEETARTIILRWCGAPDTTADLPVRAVLSIAGLSWEHIADRLANPRTNGGTPDAR</sequence>
<keyword evidence="3" id="KW-0804">Transcription</keyword>
<dbReference type="PROSITE" id="PS50977">
    <property type="entry name" value="HTH_TETR_2"/>
    <property type="match status" value="1"/>
</dbReference>
<reference evidence="7" key="1">
    <citation type="journal article" date="2019" name="Int. J. Syst. Evol. Microbiol.">
        <title>The Global Catalogue of Microorganisms (GCM) 10K type strain sequencing project: providing services to taxonomists for standard genome sequencing and annotation.</title>
        <authorList>
            <consortium name="The Broad Institute Genomics Platform"/>
            <consortium name="The Broad Institute Genome Sequencing Center for Infectious Disease"/>
            <person name="Wu L."/>
            <person name="Ma J."/>
        </authorList>
    </citation>
    <scope>NUCLEOTIDE SEQUENCE [LARGE SCALE GENOMIC DNA]</scope>
    <source>
        <strain evidence="7">JCM 15577</strain>
    </source>
</reference>
<comment type="caution">
    <text evidence="6">The sequence shown here is derived from an EMBL/GenBank/DDBJ whole genome shotgun (WGS) entry which is preliminary data.</text>
</comment>
<dbReference type="InterPro" id="IPR050109">
    <property type="entry name" value="HTH-type_TetR-like_transc_reg"/>
</dbReference>
<dbReference type="RefSeq" id="WP_344072533.1">
    <property type="nucleotide sequence ID" value="NZ_BAAAPL010000002.1"/>
</dbReference>
<evidence type="ECO:0000259" key="5">
    <source>
        <dbReference type="PROSITE" id="PS50977"/>
    </source>
</evidence>
<dbReference type="Gene3D" id="1.10.357.10">
    <property type="entry name" value="Tetracycline Repressor, domain 2"/>
    <property type="match status" value="1"/>
</dbReference>
<evidence type="ECO:0000256" key="4">
    <source>
        <dbReference type="PROSITE-ProRule" id="PRU00335"/>
    </source>
</evidence>
<evidence type="ECO:0000256" key="3">
    <source>
        <dbReference type="ARBA" id="ARBA00023163"/>
    </source>
</evidence>
<evidence type="ECO:0000256" key="1">
    <source>
        <dbReference type="ARBA" id="ARBA00023015"/>
    </source>
</evidence>
<dbReference type="Proteomes" id="UP001501690">
    <property type="component" value="Unassembled WGS sequence"/>
</dbReference>
<evidence type="ECO:0000256" key="2">
    <source>
        <dbReference type="ARBA" id="ARBA00023125"/>
    </source>
</evidence>
<dbReference type="InterPro" id="IPR001647">
    <property type="entry name" value="HTH_TetR"/>
</dbReference>
<dbReference type="InterPro" id="IPR036271">
    <property type="entry name" value="Tet_transcr_reg_TetR-rel_C_sf"/>
</dbReference>
<dbReference type="SUPFAM" id="SSF46689">
    <property type="entry name" value="Homeodomain-like"/>
    <property type="match status" value="1"/>
</dbReference>
<dbReference type="PANTHER" id="PTHR30055:SF234">
    <property type="entry name" value="HTH-TYPE TRANSCRIPTIONAL REGULATOR BETI"/>
    <property type="match status" value="1"/>
</dbReference>
<dbReference type="EMBL" id="BAAAPL010000002">
    <property type="protein sequence ID" value="GAA1703708.1"/>
    <property type="molecule type" value="Genomic_DNA"/>
</dbReference>
<feature type="DNA-binding region" description="H-T-H motif" evidence="4">
    <location>
        <begin position="35"/>
        <end position="54"/>
    </location>
</feature>
<keyword evidence="7" id="KW-1185">Reference proteome</keyword>
<name>A0ABP4UDQ2_9MICO</name>
<keyword evidence="2 4" id="KW-0238">DNA-binding</keyword>
<keyword evidence="1" id="KW-0805">Transcription regulation</keyword>
<feature type="domain" description="HTH tetR-type" evidence="5">
    <location>
        <begin position="14"/>
        <end position="72"/>
    </location>
</feature>
<evidence type="ECO:0000313" key="6">
    <source>
        <dbReference type="EMBL" id="GAA1703708.1"/>
    </source>
</evidence>
<dbReference type="PANTHER" id="PTHR30055">
    <property type="entry name" value="HTH-TYPE TRANSCRIPTIONAL REGULATOR RUTR"/>
    <property type="match status" value="1"/>
</dbReference>
<dbReference type="InterPro" id="IPR009057">
    <property type="entry name" value="Homeodomain-like_sf"/>
</dbReference>
<dbReference type="SUPFAM" id="SSF48498">
    <property type="entry name" value="Tetracyclin repressor-like, C-terminal domain"/>
    <property type="match status" value="1"/>
</dbReference>
<gene>
    <name evidence="6" type="ORF">GCM10009808_22000</name>
</gene>